<keyword evidence="2" id="KW-0560">Oxidoreductase</keyword>
<evidence type="ECO:0000256" key="2">
    <source>
        <dbReference type="ARBA" id="ARBA00023002"/>
    </source>
</evidence>
<comment type="caution">
    <text evidence="4">The sequence shown here is derived from an EMBL/GenBank/DDBJ whole genome shotgun (WGS) entry which is preliminary data.</text>
</comment>
<accession>A0ABV1CV67</accession>
<evidence type="ECO:0000313" key="4">
    <source>
        <dbReference type="EMBL" id="MEQ2422050.1"/>
    </source>
</evidence>
<dbReference type="SUPFAM" id="SSF56176">
    <property type="entry name" value="FAD-binding/transporter-associated domain-like"/>
    <property type="match status" value="1"/>
</dbReference>
<sequence length="260" mass="28052">MNIAQYTKAASLEEAWELNQKRSAVVLGGCCWLRLSPQRRIAQAIDLSALGLDQIEEGEDSFRLGAMVTLGQLEGHDGLAAFTQGAMKEAVRHIVGTQFRNMATVGGSISGRFGFSDIWTLFLALDAQVELYKGGIVSLADFGQTGPGKDIVTHIIIPKKACQTAYDSLRLNETDFPVIAVAVSADAENVRCAIGARPARAEVVRLPAADVRRQGLEGAAKQIAHSMTYESNMRGSADYRQDMAVVLCRRLLAKVLGGDQ</sequence>
<dbReference type="InterPro" id="IPR005107">
    <property type="entry name" value="CO_DH_flav_C"/>
</dbReference>
<dbReference type="InterPro" id="IPR036683">
    <property type="entry name" value="CO_DH_flav_C_dom_sf"/>
</dbReference>
<dbReference type="SUPFAM" id="SSF55447">
    <property type="entry name" value="CO dehydrogenase flavoprotein C-terminal domain-like"/>
    <property type="match status" value="1"/>
</dbReference>
<evidence type="ECO:0000313" key="5">
    <source>
        <dbReference type="Proteomes" id="UP001433088"/>
    </source>
</evidence>
<dbReference type="Gene3D" id="3.30.390.50">
    <property type="entry name" value="CO dehydrogenase flavoprotein, C-terminal domain"/>
    <property type="match status" value="1"/>
</dbReference>
<dbReference type="RefSeq" id="WP_292106954.1">
    <property type="nucleotide sequence ID" value="NZ_JBBMEU010000021.1"/>
</dbReference>
<dbReference type="Pfam" id="PF00941">
    <property type="entry name" value="FAD_binding_5"/>
    <property type="match status" value="1"/>
</dbReference>
<keyword evidence="1" id="KW-0285">Flavoprotein</keyword>
<dbReference type="InterPro" id="IPR002346">
    <property type="entry name" value="Mopterin_DH_FAD-bd"/>
</dbReference>
<dbReference type="EMBL" id="JBBMEU010000021">
    <property type="protein sequence ID" value="MEQ2422050.1"/>
    <property type="molecule type" value="Genomic_DNA"/>
</dbReference>
<feature type="domain" description="FAD-binding PCMH-type" evidence="3">
    <location>
        <begin position="1"/>
        <end position="162"/>
    </location>
</feature>
<dbReference type="PROSITE" id="PS51387">
    <property type="entry name" value="FAD_PCMH"/>
    <property type="match status" value="1"/>
</dbReference>
<gene>
    <name evidence="4" type="ORF">WMO23_04800</name>
</gene>
<dbReference type="PANTHER" id="PTHR42659:SF9">
    <property type="entry name" value="XANTHINE DEHYDROGENASE FAD-BINDING SUBUNIT XDHB-RELATED"/>
    <property type="match status" value="1"/>
</dbReference>
<keyword evidence="5" id="KW-1185">Reference proteome</keyword>
<dbReference type="SMART" id="SM01092">
    <property type="entry name" value="CO_deh_flav_C"/>
    <property type="match status" value="1"/>
</dbReference>
<dbReference type="Pfam" id="PF03450">
    <property type="entry name" value="CO_deh_flav_C"/>
    <property type="match status" value="1"/>
</dbReference>
<dbReference type="Proteomes" id="UP001433088">
    <property type="component" value="Unassembled WGS sequence"/>
</dbReference>
<organism evidence="4 5">
    <name type="scientific">Megasphaera intestinihominis</name>
    <dbReference type="NCBI Taxonomy" id="3133159"/>
    <lineage>
        <taxon>Bacteria</taxon>
        <taxon>Bacillati</taxon>
        <taxon>Bacillota</taxon>
        <taxon>Negativicutes</taxon>
        <taxon>Veillonellales</taxon>
        <taxon>Veillonellaceae</taxon>
        <taxon>Megasphaera</taxon>
    </lineage>
</organism>
<dbReference type="InterPro" id="IPR016169">
    <property type="entry name" value="FAD-bd_PCMH_sub2"/>
</dbReference>
<dbReference type="InterPro" id="IPR036318">
    <property type="entry name" value="FAD-bd_PCMH-like_sf"/>
</dbReference>
<proteinExistence type="predicted"/>
<reference evidence="4 5" key="1">
    <citation type="submission" date="2024-03" db="EMBL/GenBank/DDBJ databases">
        <title>Human intestinal bacterial collection.</title>
        <authorList>
            <person name="Pauvert C."/>
            <person name="Hitch T.C.A."/>
            <person name="Clavel T."/>
        </authorList>
    </citation>
    <scope>NUCLEOTIDE SEQUENCE [LARGE SCALE GENOMIC DNA]</scope>
    <source>
        <strain evidence="4 5">CLA-AA-H81</strain>
    </source>
</reference>
<name>A0ABV1CV67_9FIRM</name>
<evidence type="ECO:0000256" key="1">
    <source>
        <dbReference type="ARBA" id="ARBA00022630"/>
    </source>
</evidence>
<protein>
    <submittedName>
        <fullName evidence="4">FAD binding domain-containing protein</fullName>
    </submittedName>
</protein>
<dbReference type="Gene3D" id="3.30.465.10">
    <property type="match status" value="1"/>
</dbReference>
<dbReference type="InterPro" id="IPR016166">
    <property type="entry name" value="FAD-bd_PCMH"/>
</dbReference>
<evidence type="ECO:0000259" key="3">
    <source>
        <dbReference type="PROSITE" id="PS51387"/>
    </source>
</evidence>
<dbReference type="InterPro" id="IPR051312">
    <property type="entry name" value="Diverse_Substr_Oxidored"/>
</dbReference>
<dbReference type="PANTHER" id="PTHR42659">
    <property type="entry name" value="XANTHINE DEHYDROGENASE SUBUNIT C-RELATED"/>
    <property type="match status" value="1"/>
</dbReference>